<reference evidence="3" key="1">
    <citation type="journal article" date="2019" name="Int. J. Syst. Evol. Microbiol.">
        <title>The Global Catalogue of Microorganisms (GCM) 10K type strain sequencing project: providing services to taxonomists for standard genome sequencing and annotation.</title>
        <authorList>
            <consortium name="The Broad Institute Genomics Platform"/>
            <consortium name="The Broad Institute Genome Sequencing Center for Infectious Disease"/>
            <person name="Wu L."/>
            <person name="Ma J."/>
        </authorList>
    </citation>
    <scope>NUCLEOTIDE SEQUENCE [LARGE SCALE GENOMIC DNA]</scope>
    <source>
        <strain evidence="3">JCM 11496</strain>
    </source>
</reference>
<accession>A0ABW4Q804</accession>
<comment type="caution">
    <text evidence="2">The sequence shown here is derived from an EMBL/GenBank/DDBJ whole genome shotgun (WGS) entry which is preliminary data.</text>
</comment>
<feature type="domain" description="NAD-dependent epimerase/dehydratase" evidence="1">
    <location>
        <begin position="4"/>
        <end position="206"/>
    </location>
</feature>
<dbReference type="Gene3D" id="3.40.50.720">
    <property type="entry name" value="NAD(P)-binding Rossmann-like Domain"/>
    <property type="match status" value="1"/>
</dbReference>
<dbReference type="InterPro" id="IPR036291">
    <property type="entry name" value="NAD(P)-bd_dom_sf"/>
</dbReference>
<sequence>MEQMVVTGAGPVGWTVAELLAGAGHRVRILTRNGTGPESQLIQRQPVDVSDPAAVTKAVEGASAVFHCIHAAYNADAWRRELPQSEQNILDAAGREGAVVVFPESLYSYSTPEQVMTEAGPREATGGKRGVRTDLLKAREASATPTVSVVSADFFGPRVLQSHMGERVVPRVIAGRRISVIGSADTPHSFTYVPDLAAALIAAARDERVWDTVLHAPTLRAITQRQLIAAFAKAAGVPAPNVVAVPGWFVRVLGRVQPLMRELTELLYQTEHPFIMDSTASEQRLELTPTPLPAAAEATVNWWRDRSVTGRR</sequence>
<proteinExistence type="predicted"/>
<keyword evidence="3" id="KW-1185">Reference proteome</keyword>
<dbReference type="RefSeq" id="WP_343878318.1">
    <property type="nucleotide sequence ID" value="NZ_BAAAIJ010000013.1"/>
</dbReference>
<evidence type="ECO:0000313" key="3">
    <source>
        <dbReference type="Proteomes" id="UP001597307"/>
    </source>
</evidence>
<evidence type="ECO:0000259" key="1">
    <source>
        <dbReference type="Pfam" id="PF01370"/>
    </source>
</evidence>
<dbReference type="EMBL" id="JBHUGA010000030">
    <property type="protein sequence ID" value="MFD1846825.1"/>
    <property type="molecule type" value="Genomic_DNA"/>
</dbReference>
<organism evidence="2 3">
    <name type="scientific">Arthrobacter flavus</name>
    <dbReference type="NCBI Taxonomy" id="95172"/>
    <lineage>
        <taxon>Bacteria</taxon>
        <taxon>Bacillati</taxon>
        <taxon>Actinomycetota</taxon>
        <taxon>Actinomycetes</taxon>
        <taxon>Micrococcales</taxon>
        <taxon>Micrococcaceae</taxon>
        <taxon>Arthrobacter</taxon>
    </lineage>
</organism>
<protein>
    <submittedName>
        <fullName evidence="2">NAD-dependent epimerase/dehydratase family protein</fullName>
    </submittedName>
</protein>
<name>A0ABW4Q804_9MICC</name>
<dbReference type="InterPro" id="IPR051783">
    <property type="entry name" value="NAD(P)-dependent_oxidoreduct"/>
</dbReference>
<dbReference type="PANTHER" id="PTHR48079">
    <property type="entry name" value="PROTEIN YEEZ"/>
    <property type="match status" value="1"/>
</dbReference>
<dbReference type="Proteomes" id="UP001597307">
    <property type="component" value="Unassembled WGS sequence"/>
</dbReference>
<dbReference type="Pfam" id="PF01370">
    <property type="entry name" value="Epimerase"/>
    <property type="match status" value="1"/>
</dbReference>
<dbReference type="SUPFAM" id="SSF51735">
    <property type="entry name" value="NAD(P)-binding Rossmann-fold domains"/>
    <property type="match status" value="1"/>
</dbReference>
<evidence type="ECO:0000313" key="2">
    <source>
        <dbReference type="EMBL" id="MFD1846825.1"/>
    </source>
</evidence>
<dbReference type="InterPro" id="IPR001509">
    <property type="entry name" value="Epimerase_deHydtase"/>
</dbReference>
<gene>
    <name evidence="2" type="ORF">ACFSFX_09465</name>
</gene>
<dbReference type="PANTHER" id="PTHR48079:SF6">
    <property type="entry name" value="NAD(P)-BINDING DOMAIN-CONTAINING PROTEIN-RELATED"/>
    <property type="match status" value="1"/>
</dbReference>